<sequence length="131" mass="14279">MSGLDKGSMDKMAAETREMVNSARSGGFRVSENAAEPIRKTLAEMQTQVDELRGDLQVRFGVEPQLGSHSYGQNVAKHQQKAAANAPGSAMEVLKQLRQVLADADKALEIAVRKYRENEESASGTFRNGQV</sequence>
<proteinExistence type="predicted"/>
<dbReference type="EMBL" id="CM001439">
    <property type="protein sequence ID" value="EHR48669.1"/>
    <property type="molecule type" value="Genomic_DNA"/>
</dbReference>
<name>H5X273_9PSEU</name>
<protein>
    <recommendedName>
        <fullName evidence="4">PE domain-containing protein</fullName>
    </recommendedName>
</protein>
<dbReference type="STRING" id="882083.SacmaDRAFT_0362"/>
<reference evidence="2 3" key="1">
    <citation type="journal article" date="2012" name="Stand. Genomic Sci.">
        <title>Genome sequence of the ocean sediment bacterium Saccharomonospora marina type strain (XMU15(T)).</title>
        <authorList>
            <person name="Klenk H.P."/>
            <person name="Lu M."/>
            <person name="Lucas S."/>
            <person name="Lapidus A."/>
            <person name="Copeland A."/>
            <person name="Pitluck S."/>
            <person name="Goodwin L.A."/>
            <person name="Han C."/>
            <person name="Tapia R."/>
            <person name="Brambilla E.M."/>
            <person name="Potter G."/>
            <person name="Land M."/>
            <person name="Ivanova N."/>
            <person name="Rohde M."/>
            <person name="Goker M."/>
            <person name="Detter J.C."/>
            <person name="Li W.J."/>
            <person name="Kyrpides N.C."/>
            <person name="Woyke T."/>
        </authorList>
    </citation>
    <scope>NUCLEOTIDE SEQUENCE [LARGE SCALE GENOMIC DNA]</scope>
    <source>
        <strain evidence="2 3">XMU15</strain>
    </source>
</reference>
<organism evidence="2 3">
    <name type="scientific">Saccharomonospora marina XMU15</name>
    <dbReference type="NCBI Taxonomy" id="882083"/>
    <lineage>
        <taxon>Bacteria</taxon>
        <taxon>Bacillati</taxon>
        <taxon>Actinomycetota</taxon>
        <taxon>Actinomycetes</taxon>
        <taxon>Pseudonocardiales</taxon>
        <taxon>Pseudonocardiaceae</taxon>
        <taxon>Saccharomonospora</taxon>
    </lineage>
</organism>
<evidence type="ECO:0000313" key="3">
    <source>
        <dbReference type="Proteomes" id="UP000004926"/>
    </source>
</evidence>
<accession>H5X273</accession>
<dbReference type="eggNOG" id="ENOG50348JQ">
    <property type="taxonomic scope" value="Bacteria"/>
</dbReference>
<evidence type="ECO:0000256" key="1">
    <source>
        <dbReference type="SAM" id="MobiDB-lite"/>
    </source>
</evidence>
<dbReference type="HOGENOM" id="CLU_117639_0_0_11"/>
<dbReference type="Proteomes" id="UP000004926">
    <property type="component" value="Chromosome"/>
</dbReference>
<evidence type="ECO:0000313" key="2">
    <source>
        <dbReference type="EMBL" id="EHR48669.1"/>
    </source>
</evidence>
<keyword evidence="3" id="KW-1185">Reference proteome</keyword>
<dbReference type="AlphaFoldDB" id="H5X273"/>
<evidence type="ECO:0008006" key="4">
    <source>
        <dbReference type="Google" id="ProtNLM"/>
    </source>
</evidence>
<gene>
    <name evidence="2" type="ORF">SacmaDRAFT_0362</name>
</gene>
<feature type="compositionally biased region" description="Basic and acidic residues" evidence="1">
    <location>
        <begin position="7"/>
        <end position="18"/>
    </location>
</feature>
<feature type="region of interest" description="Disordered" evidence="1">
    <location>
        <begin position="1"/>
        <end position="32"/>
    </location>
</feature>